<keyword evidence="3" id="KW-1185">Reference proteome</keyword>
<dbReference type="RefSeq" id="WP_209683551.1">
    <property type="nucleotide sequence ID" value="NZ_JAGIOI010000001.1"/>
</dbReference>
<protein>
    <recommendedName>
        <fullName evidence="1">DUF7455 domain-containing protein</fullName>
    </recommendedName>
</protein>
<evidence type="ECO:0000313" key="2">
    <source>
        <dbReference type="EMBL" id="MBP2414928.1"/>
    </source>
</evidence>
<accession>A0ABS4Z3V2</accession>
<dbReference type="InterPro" id="IPR055878">
    <property type="entry name" value="DUF7455"/>
</dbReference>
<gene>
    <name evidence="2" type="ORF">JOF48_003727</name>
</gene>
<feature type="domain" description="DUF7455" evidence="1">
    <location>
        <begin position="11"/>
        <end position="65"/>
    </location>
</feature>
<dbReference type="Proteomes" id="UP000711614">
    <property type="component" value="Unassembled WGS sequence"/>
</dbReference>
<evidence type="ECO:0000259" key="1">
    <source>
        <dbReference type="Pfam" id="PF24254"/>
    </source>
</evidence>
<reference evidence="2 3" key="1">
    <citation type="submission" date="2021-03" db="EMBL/GenBank/DDBJ databases">
        <title>Sequencing the genomes of 1000 actinobacteria strains.</title>
        <authorList>
            <person name="Klenk H.-P."/>
        </authorList>
    </citation>
    <scope>NUCLEOTIDE SEQUENCE [LARGE SCALE GENOMIC DNA]</scope>
    <source>
        <strain evidence="2 3">DSM 16005</strain>
    </source>
</reference>
<dbReference type="EMBL" id="JAGIOI010000001">
    <property type="protein sequence ID" value="MBP2414928.1"/>
    <property type="molecule type" value="Genomic_DNA"/>
</dbReference>
<proteinExistence type="predicted"/>
<evidence type="ECO:0000313" key="3">
    <source>
        <dbReference type="Proteomes" id="UP000711614"/>
    </source>
</evidence>
<name>A0ABS4Z3V2_9MICC</name>
<organism evidence="2 3">
    <name type="scientific">Arthrobacter stackebrandtii</name>
    <dbReference type="NCBI Taxonomy" id="272161"/>
    <lineage>
        <taxon>Bacteria</taxon>
        <taxon>Bacillati</taxon>
        <taxon>Actinomycetota</taxon>
        <taxon>Actinomycetes</taxon>
        <taxon>Micrococcales</taxon>
        <taxon>Micrococcaceae</taxon>
        <taxon>Arthrobacter</taxon>
    </lineage>
</organism>
<dbReference type="Pfam" id="PF24254">
    <property type="entry name" value="DUF7455"/>
    <property type="match status" value="1"/>
</dbReference>
<sequence length="74" mass="8068">MTTTAISSPQLTTLDRCDRCGAQAYVRVVLESSGGELRFCGHHARAVEATLRPLASEWLDETGRLHEKAPVSVD</sequence>
<comment type="caution">
    <text evidence="2">The sequence shown here is derived from an EMBL/GenBank/DDBJ whole genome shotgun (WGS) entry which is preliminary data.</text>
</comment>